<protein>
    <submittedName>
        <fullName evidence="2">Uncharacterized protein</fullName>
    </submittedName>
</protein>
<feature type="region of interest" description="Disordered" evidence="1">
    <location>
        <begin position="175"/>
        <end position="200"/>
    </location>
</feature>
<gene>
    <name evidence="2" type="ORF">PXEA_LOCUS26739</name>
</gene>
<dbReference type="EMBL" id="CAAALY010245541">
    <property type="protein sequence ID" value="VEL33299.1"/>
    <property type="molecule type" value="Genomic_DNA"/>
</dbReference>
<comment type="caution">
    <text evidence="2">The sequence shown here is derived from an EMBL/GenBank/DDBJ whole genome shotgun (WGS) entry which is preliminary data.</text>
</comment>
<dbReference type="AlphaFoldDB" id="A0A3S5CML6"/>
<dbReference type="Proteomes" id="UP000784294">
    <property type="component" value="Unassembled WGS sequence"/>
</dbReference>
<accession>A0A3S5CML6</accession>
<evidence type="ECO:0000313" key="2">
    <source>
        <dbReference type="EMBL" id="VEL33299.1"/>
    </source>
</evidence>
<organism evidence="2 3">
    <name type="scientific">Protopolystoma xenopodis</name>
    <dbReference type="NCBI Taxonomy" id="117903"/>
    <lineage>
        <taxon>Eukaryota</taxon>
        <taxon>Metazoa</taxon>
        <taxon>Spiralia</taxon>
        <taxon>Lophotrochozoa</taxon>
        <taxon>Platyhelminthes</taxon>
        <taxon>Monogenea</taxon>
        <taxon>Polyopisthocotylea</taxon>
        <taxon>Polystomatidea</taxon>
        <taxon>Polystomatidae</taxon>
        <taxon>Protopolystoma</taxon>
    </lineage>
</organism>
<proteinExistence type="predicted"/>
<sequence length="216" mass="22555">MLDINAKAGDISLADDVCRTKSSPESSSSSGSLSAPSSDHTSSTGSAVVSNAPSEIITSSSSIISSTIENLSPTTPAPPLHSMLTFARSPITASSTLPESRLTSPPISFLSPSPFAFENQVAQVGTRIDGVWSQSVNGLPSIWLCYPIYNSGPVSTCIIVASLIPFMPPPHQVQASTTLPLSSQQPRTSSQTSSELNASSLQQPLSFLDWLTQSTS</sequence>
<evidence type="ECO:0000313" key="3">
    <source>
        <dbReference type="Proteomes" id="UP000784294"/>
    </source>
</evidence>
<reference evidence="2" key="1">
    <citation type="submission" date="2018-11" db="EMBL/GenBank/DDBJ databases">
        <authorList>
            <consortium name="Pathogen Informatics"/>
        </authorList>
    </citation>
    <scope>NUCLEOTIDE SEQUENCE</scope>
</reference>
<evidence type="ECO:0000256" key="1">
    <source>
        <dbReference type="SAM" id="MobiDB-lite"/>
    </source>
</evidence>
<feature type="compositionally biased region" description="Low complexity" evidence="1">
    <location>
        <begin position="23"/>
        <end position="38"/>
    </location>
</feature>
<feature type="region of interest" description="Disordered" evidence="1">
    <location>
        <begin position="1"/>
        <end position="49"/>
    </location>
</feature>
<name>A0A3S5CML6_9PLAT</name>
<feature type="compositionally biased region" description="Polar residues" evidence="1">
    <location>
        <begin position="39"/>
        <end position="49"/>
    </location>
</feature>
<feature type="compositionally biased region" description="Low complexity" evidence="1">
    <location>
        <begin position="179"/>
        <end position="194"/>
    </location>
</feature>
<keyword evidence="3" id="KW-1185">Reference proteome</keyword>